<evidence type="ECO:0000259" key="1">
    <source>
        <dbReference type="Pfam" id="PF07714"/>
    </source>
</evidence>
<name>A0AA39T718_ACESA</name>
<evidence type="ECO:0000313" key="3">
    <source>
        <dbReference type="Proteomes" id="UP001168877"/>
    </source>
</evidence>
<sequence length="133" mass="14715">MAPEYYNNETFSVKSDVYSFGVPVLEILSGKKISNEEDLRNFVWENHRAGTPLRVIDPILRGGSTVEMIQCIVIGLLCVQEAAGRPSMAQVDLKLNSYSTSLPQPGKPACVWRNTSELECSVNEISITELVPL</sequence>
<proteinExistence type="predicted"/>
<dbReference type="PANTHER" id="PTHR27006:SF606">
    <property type="entry name" value="INTERLEUKIN-1 RECEPTOR-ASSOCIATED KINASE 4"/>
    <property type="match status" value="1"/>
</dbReference>
<dbReference type="AlphaFoldDB" id="A0AA39T718"/>
<feature type="domain" description="Serine-threonine/tyrosine-protein kinase catalytic" evidence="1">
    <location>
        <begin position="1"/>
        <end position="34"/>
    </location>
</feature>
<dbReference type="InterPro" id="IPR011009">
    <property type="entry name" value="Kinase-like_dom_sf"/>
</dbReference>
<dbReference type="EMBL" id="JAUESC010000003">
    <property type="protein sequence ID" value="KAK0601245.1"/>
    <property type="molecule type" value="Genomic_DNA"/>
</dbReference>
<gene>
    <name evidence="2" type="ORF">LWI29_022410</name>
</gene>
<evidence type="ECO:0000313" key="2">
    <source>
        <dbReference type="EMBL" id="KAK0601245.1"/>
    </source>
</evidence>
<organism evidence="2 3">
    <name type="scientific">Acer saccharum</name>
    <name type="common">Sugar maple</name>
    <dbReference type="NCBI Taxonomy" id="4024"/>
    <lineage>
        <taxon>Eukaryota</taxon>
        <taxon>Viridiplantae</taxon>
        <taxon>Streptophyta</taxon>
        <taxon>Embryophyta</taxon>
        <taxon>Tracheophyta</taxon>
        <taxon>Spermatophyta</taxon>
        <taxon>Magnoliopsida</taxon>
        <taxon>eudicotyledons</taxon>
        <taxon>Gunneridae</taxon>
        <taxon>Pentapetalae</taxon>
        <taxon>rosids</taxon>
        <taxon>malvids</taxon>
        <taxon>Sapindales</taxon>
        <taxon>Sapindaceae</taxon>
        <taxon>Hippocastanoideae</taxon>
        <taxon>Acereae</taxon>
        <taxon>Acer</taxon>
    </lineage>
</organism>
<dbReference type="Gene3D" id="1.10.510.10">
    <property type="entry name" value="Transferase(Phosphotransferase) domain 1"/>
    <property type="match status" value="1"/>
</dbReference>
<protein>
    <recommendedName>
        <fullName evidence="1">Serine-threonine/tyrosine-protein kinase catalytic domain-containing protein</fullName>
    </recommendedName>
</protein>
<dbReference type="PANTHER" id="PTHR27006">
    <property type="entry name" value="PROMASTIGOTE SURFACE ANTIGEN PROTEIN PSA"/>
    <property type="match status" value="1"/>
</dbReference>
<keyword evidence="3" id="KW-1185">Reference proteome</keyword>
<dbReference type="InterPro" id="IPR001245">
    <property type="entry name" value="Ser-Thr/Tyr_kinase_cat_dom"/>
</dbReference>
<reference evidence="2" key="1">
    <citation type="journal article" date="2022" name="Plant J.">
        <title>Strategies of tolerance reflected in two North American maple genomes.</title>
        <authorList>
            <person name="McEvoy S.L."/>
            <person name="Sezen U.U."/>
            <person name="Trouern-Trend A."/>
            <person name="McMahon S.M."/>
            <person name="Schaberg P.G."/>
            <person name="Yang J."/>
            <person name="Wegrzyn J.L."/>
            <person name="Swenson N.G."/>
        </authorList>
    </citation>
    <scope>NUCLEOTIDE SEQUENCE</scope>
    <source>
        <strain evidence="2">NS2018</strain>
    </source>
</reference>
<dbReference type="Pfam" id="PF07714">
    <property type="entry name" value="PK_Tyr_Ser-Thr"/>
    <property type="match status" value="1"/>
</dbReference>
<comment type="caution">
    <text evidence="2">The sequence shown here is derived from an EMBL/GenBank/DDBJ whole genome shotgun (WGS) entry which is preliminary data.</text>
</comment>
<reference evidence="2" key="2">
    <citation type="submission" date="2023-06" db="EMBL/GenBank/DDBJ databases">
        <authorList>
            <person name="Swenson N.G."/>
            <person name="Wegrzyn J.L."/>
            <person name="Mcevoy S.L."/>
        </authorList>
    </citation>
    <scope>NUCLEOTIDE SEQUENCE</scope>
    <source>
        <strain evidence="2">NS2018</strain>
        <tissue evidence="2">Leaf</tissue>
    </source>
</reference>
<dbReference type="GO" id="GO:0004672">
    <property type="term" value="F:protein kinase activity"/>
    <property type="evidence" value="ECO:0007669"/>
    <property type="project" value="InterPro"/>
</dbReference>
<dbReference type="SUPFAM" id="SSF56112">
    <property type="entry name" value="Protein kinase-like (PK-like)"/>
    <property type="match status" value="1"/>
</dbReference>
<dbReference type="Proteomes" id="UP001168877">
    <property type="component" value="Unassembled WGS sequence"/>
</dbReference>
<accession>A0AA39T718</accession>